<accession>A0ABW5UXY9</accession>
<evidence type="ECO:0000256" key="5">
    <source>
        <dbReference type="SAM" id="SignalP"/>
    </source>
</evidence>
<comment type="similarity">
    <text evidence="2">Belongs to the bacterial solute-binding protein 8 family.</text>
</comment>
<dbReference type="InterPro" id="IPR051313">
    <property type="entry name" value="Bact_iron-sidero_bind"/>
</dbReference>
<comment type="subcellular location">
    <subcellularLocation>
        <location evidence="1">Cell envelope</location>
    </subcellularLocation>
</comment>
<dbReference type="PANTHER" id="PTHR30532:SF24">
    <property type="entry name" value="FERRIC ENTEROBACTIN-BINDING PERIPLASMIC PROTEIN FEPB"/>
    <property type="match status" value="1"/>
</dbReference>
<reference evidence="8" key="1">
    <citation type="journal article" date="2019" name="Int. J. Syst. Evol. Microbiol.">
        <title>The Global Catalogue of Microorganisms (GCM) 10K type strain sequencing project: providing services to taxonomists for standard genome sequencing and annotation.</title>
        <authorList>
            <consortium name="The Broad Institute Genomics Platform"/>
            <consortium name="The Broad Institute Genome Sequencing Center for Infectious Disease"/>
            <person name="Wu L."/>
            <person name="Ma J."/>
        </authorList>
    </citation>
    <scope>NUCLEOTIDE SEQUENCE [LARGE SCALE GENOMIC DNA]</scope>
    <source>
        <strain evidence="8">TISTR 1514</strain>
    </source>
</reference>
<keyword evidence="3" id="KW-0813">Transport</keyword>
<organism evidence="7 8">
    <name type="scientific">Gulosibacter faecalis</name>
    <dbReference type="NCBI Taxonomy" id="272240"/>
    <lineage>
        <taxon>Bacteria</taxon>
        <taxon>Bacillati</taxon>
        <taxon>Actinomycetota</taxon>
        <taxon>Actinomycetes</taxon>
        <taxon>Micrococcales</taxon>
        <taxon>Microbacteriaceae</taxon>
        <taxon>Gulosibacter</taxon>
    </lineage>
</organism>
<feature type="domain" description="Fe/B12 periplasmic-binding" evidence="6">
    <location>
        <begin position="72"/>
        <end position="343"/>
    </location>
</feature>
<dbReference type="Proteomes" id="UP001597492">
    <property type="component" value="Unassembled WGS sequence"/>
</dbReference>
<dbReference type="InterPro" id="IPR002491">
    <property type="entry name" value="ABC_transptr_periplasmic_BD"/>
</dbReference>
<keyword evidence="4 5" id="KW-0732">Signal</keyword>
<evidence type="ECO:0000256" key="2">
    <source>
        <dbReference type="ARBA" id="ARBA00008814"/>
    </source>
</evidence>
<dbReference type="RefSeq" id="WP_019618559.1">
    <property type="nucleotide sequence ID" value="NZ_JBHUNE010000006.1"/>
</dbReference>
<evidence type="ECO:0000256" key="3">
    <source>
        <dbReference type="ARBA" id="ARBA00022448"/>
    </source>
</evidence>
<sequence length="344" mass="36218">MTAHPARELLAALGSVATLVALAGCASAAPATGETDAASALLPAGEGTTSYPLTLETPFGDTELEARPERIAIVTDATVDTDALFALGGTPVFAPSTVDRNPWLDDEQIASIDTLWESSAGADISAEEVAALEPDLIVNLAANTTFDQGRFDQLSAIAPVLYAETGELTWQEITTTLADTIDLGEAGAQAVAETEAVIQEAAEAHPEFEGKTAAHVVVYDEEWGAAYDSTPGSDTATLFEMLSFTLPEAAEQFASDDVVSDELIGEIDADFLLVSIFDEPSSEFFTTSQLYQQVPAVADGRVVINDVVDEDETNSFAWGLTQQSVLGLPWLIDTLAEYGSEALS</sequence>
<evidence type="ECO:0000256" key="4">
    <source>
        <dbReference type="ARBA" id="ARBA00022729"/>
    </source>
</evidence>
<dbReference type="PROSITE" id="PS50983">
    <property type="entry name" value="FE_B12_PBP"/>
    <property type="match status" value="1"/>
</dbReference>
<protein>
    <submittedName>
        <fullName evidence="7">ABC transporter substrate-binding protein</fullName>
    </submittedName>
</protein>
<evidence type="ECO:0000259" key="6">
    <source>
        <dbReference type="PROSITE" id="PS50983"/>
    </source>
</evidence>
<evidence type="ECO:0000313" key="7">
    <source>
        <dbReference type="EMBL" id="MFD2758105.1"/>
    </source>
</evidence>
<feature type="signal peptide" evidence="5">
    <location>
        <begin position="1"/>
        <end position="28"/>
    </location>
</feature>
<proteinExistence type="inferred from homology"/>
<feature type="chain" id="PRO_5046676609" evidence="5">
    <location>
        <begin position="29"/>
        <end position="344"/>
    </location>
</feature>
<dbReference type="EMBL" id="JBHUNE010000006">
    <property type="protein sequence ID" value="MFD2758105.1"/>
    <property type="molecule type" value="Genomic_DNA"/>
</dbReference>
<dbReference type="SUPFAM" id="SSF53807">
    <property type="entry name" value="Helical backbone' metal receptor"/>
    <property type="match status" value="1"/>
</dbReference>
<evidence type="ECO:0000256" key="1">
    <source>
        <dbReference type="ARBA" id="ARBA00004196"/>
    </source>
</evidence>
<dbReference type="Gene3D" id="3.40.50.1980">
    <property type="entry name" value="Nitrogenase molybdenum iron protein domain"/>
    <property type="match status" value="2"/>
</dbReference>
<evidence type="ECO:0000313" key="8">
    <source>
        <dbReference type="Proteomes" id="UP001597492"/>
    </source>
</evidence>
<dbReference type="Pfam" id="PF01497">
    <property type="entry name" value="Peripla_BP_2"/>
    <property type="match status" value="1"/>
</dbReference>
<keyword evidence="8" id="KW-1185">Reference proteome</keyword>
<name>A0ABW5UXY9_9MICO</name>
<dbReference type="PANTHER" id="PTHR30532">
    <property type="entry name" value="IRON III DICITRATE-BINDING PERIPLASMIC PROTEIN"/>
    <property type="match status" value="1"/>
</dbReference>
<gene>
    <name evidence="7" type="ORF">ACFSW7_06915</name>
</gene>
<comment type="caution">
    <text evidence="7">The sequence shown here is derived from an EMBL/GenBank/DDBJ whole genome shotgun (WGS) entry which is preliminary data.</text>
</comment>
<dbReference type="PROSITE" id="PS51257">
    <property type="entry name" value="PROKAR_LIPOPROTEIN"/>
    <property type="match status" value="1"/>
</dbReference>